<gene>
    <name evidence="1" type="ORF">DPEC_G00177290</name>
</gene>
<keyword evidence="2" id="KW-1185">Reference proteome</keyword>
<accession>A0ACC2GEU7</accession>
<evidence type="ECO:0000313" key="2">
    <source>
        <dbReference type="Proteomes" id="UP001157502"/>
    </source>
</evidence>
<protein>
    <submittedName>
        <fullName evidence="1">Uncharacterized protein</fullName>
    </submittedName>
</protein>
<evidence type="ECO:0000313" key="1">
    <source>
        <dbReference type="EMBL" id="KAJ8002194.1"/>
    </source>
</evidence>
<reference evidence="1" key="1">
    <citation type="submission" date="2021-05" db="EMBL/GenBank/DDBJ databases">
        <authorList>
            <person name="Pan Q."/>
            <person name="Jouanno E."/>
            <person name="Zahm M."/>
            <person name="Klopp C."/>
            <person name="Cabau C."/>
            <person name="Louis A."/>
            <person name="Berthelot C."/>
            <person name="Parey E."/>
            <person name="Roest Crollius H."/>
            <person name="Montfort J."/>
            <person name="Robinson-Rechavi M."/>
            <person name="Bouchez O."/>
            <person name="Lampietro C."/>
            <person name="Lopez Roques C."/>
            <person name="Donnadieu C."/>
            <person name="Postlethwait J."/>
            <person name="Bobe J."/>
            <person name="Dillon D."/>
            <person name="Chandos A."/>
            <person name="von Hippel F."/>
            <person name="Guiguen Y."/>
        </authorList>
    </citation>
    <scope>NUCLEOTIDE SEQUENCE</scope>
    <source>
        <strain evidence="1">YG-Jan2019</strain>
    </source>
</reference>
<name>A0ACC2GEU7_DALPE</name>
<dbReference type="Proteomes" id="UP001157502">
    <property type="component" value="Chromosome 14"/>
</dbReference>
<sequence>MSPTEQHGPSQPCPDFRIKGQTNEKELLHILPQLQVKRAGFLTVILTGTLPQRRTFALPSENNVPELHGPQDDDVTKSDSNTESSQKSTEHSQDGAPDTLMAEDDGDPDLDDGCRTLVLFSPGDTRKSPSTGGEHALIVPVATPRDDRHVVGDSSMPQSLEQPVCLSFTMRSDLKPSTPVAPASPPFTKVEHTFVHIAETAHFNVMSSSSQTVNDCSNCGDLSAVTQKVSPQGDAPNLNGSVKKELQSPSREPEVSGWIPERFVISQKLDAHPTLVLVKPMETFAEVISPILEQRSCSGDYDKAPLSTNSVELPPSTHRLRIKSRIPVLLSEQTGDSERSALLSARALLRKRARQLDLARLVVQKQRGPWTRILSGTSSSLSSGDGKASETLSTAGSEEDTNATDESLVKRSSSLKARAAEEQGQRAWHSRIPRPVTPIKRPTRWLVASVPSPLTLPGSGMSAPASAINHVCQIPKIRLTTPPTQVQSTGSSSSSCPWPSAAPAQSRGSPRMPLRCVVGTRRSLSTSHCRTESPSPQRPHSIRQTLSLRPTTAAPPQPKTNSSTATRQSAKSQDPPNQVSTTMPARVRTKSTGPTKAKQSTRNKIAAAR</sequence>
<dbReference type="EMBL" id="CM055741">
    <property type="protein sequence ID" value="KAJ8002194.1"/>
    <property type="molecule type" value="Genomic_DNA"/>
</dbReference>
<comment type="caution">
    <text evidence="1">The sequence shown here is derived from an EMBL/GenBank/DDBJ whole genome shotgun (WGS) entry which is preliminary data.</text>
</comment>
<organism evidence="1 2">
    <name type="scientific">Dallia pectoralis</name>
    <name type="common">Alaska blackfish</name>
    <dbReference type="NCBI Taxonomy" id="75939"/>
    <lineage>
        <taxon>Eukaryota</taxon>
        <taxon>Metazoa</taxon>
        <taxon>Chordata</taxon>
        <taxon>Craniata</taxon>
        <taxon>Vertebrata</taxon>
        <taxon>Euteleostomi</taxon>
        <taxon>Actinopterygii</taxon>
        <taxon>Neopterygii</taxon>
        <taxon>Teleostei</taxon>
        <taxon>Protacanthopterygii</taxon>
        <taxon>Esociformes</taxon>
        <taxon>Umbridae</taxon>
        <taxon>Dallia</taxon>
    </lineage>
</organism>
<proteinExistence type="predicted"/>